<proteinExistence type="predicted"/>
<evidence type="ECO:0000313" key="1">
    <source>
        <dbReference type="EMBL" id="KAF8871796.1"/>
    </source>
</evidence>
<keyword evidence="2" id="KW-1185">Reference proteome</keyword>
<protein>
    <submittedName>
        <fullName evidence="1">Uncharacterized protein</fullName>
    </submittedName>
</protein>
<comment type="caution">
    <text evidence="1">The sequence shown here is derived from an EMBL/GenBank/DDBJ whole genome shotgun (WGS) entry which is preliminary data.</text>
</comment>
<reference evidence="1" key="1">
    <citation type="submission" date="2020-11" db="EMBL/GenBank/DDBJ databases">
        <authorList>
            <consortium name="DOE Joint Genome Institute"/>
            <person name="Ahrendt S."/>
            <person name="Riley R."/>
            <person name="Andreopoulos W."/>
            <person name="LaButti K."/>
            <person name="Pangilinan J."/>
            <person name="Ruiz-duenas F.J."/>
            <person name="Barrasa J.M."/>
            <person name="Sanchez-Garcia M."/>
            <person name="Camarero S."/>
            <person name="Miyauchi S."/>
            <person name="Serrano A."/>
            <person name="Linde D."/>
            <person name="Babiker R."/>
            <person name="Drula E."/>
            <person name="Ayuso-Fernandez I."/>
            <person name="Pacheco R."/>
            <person name="Padilla G."/>
            <person name="Ferreira P."/>
            <person name="Barriuso J."/>
            <person name="Kellner H."/>
            <person name="Castanera R."/>
            <person name="Alfaro M."/>
            <person name="Ramirez L."/>
            <person name="Pisabarro A.G."/>
            <person name="Kuo A."/>
            <person name="Tritt A."/>
            <person name="Lipzen A."/>
            <person name="He G."/>
            <person name="Yan M."/>
            <person name="Ng V."/>
            <person name="Cullen D."/>
            <person name="Martin F."/>
            <person name="Rosso M.-N."/>
            <person name="Henrissat B."/>
            <person name="Hibbett D."/>
            <person name="Martinez A.T."/>
            <person name="Grigoriev I.V."/>
        </authorList>
    </citation>
    <scope>NUCLEOTIDE SEQUENCE</scope>
    <source>
        <strain evidence="1">AH 44721</strain>
    </source>
</reference>
<gene>
    <name evidence="1" type="ORF">CPB84DRAFT_1900500</name>
</gene>
<dbReference type="EMBL" id="JADNYJ010000292">
    <property type="protein sequence ID" value="KAF8871796.1"/>
    <property type="molecule type" value="Genomic_DNA"/>
</dbReference>
<evidence type="ECO:0000313" key="2">
    <source>
        <dbReference type="Proteomes" id="UP000724874"/>
    </source>
</evidence>
<dbReference type="AlphaFoldDB" id="A0A9P5N7E0"/>
<accession>A0A9P5N7E0</accession>
<organism evidence="1 2">
    <name type="scientific">Gymnopilus junonius</name>
    <name type="common">Spectacular rustgill mushroom</name>
    <name type="synonym">Gymnopilus spectabilis subsp. junonius</name>
    <dbReference type="NCBI Taxonomy" id="109634"/>
    <lineage>
        <taxon>Eukaryota</taxon>
        <taxon>Fungi</taxon>
        <taxon>Dikarya</taxon>
        <taxon>Basidiomycota</taxon>
        <taxon>Agaricomycotina</taxon>
        <taxon>Agaricomycetes</taxon>
        <taxon>Agaricomycetidae</taxon>
        <taxon>Agaricales</taxon>
        <taxon>Agaricineae</taxon>
        <taxon>Hymenogastraceae</taxon>
        <taxon>Gymnopilus</taxon>
    </lineage>
</organism>
<dbReference type="Proteomes" id="UP000724874">
    <property type="component" value="Unassembled WGS sequence"/>
</dbReference>
<dbReference type="OrthoDB" id="3249498at2759"/>
<sequence length="89" mass="10110">MGFWFPNLKLGFYYPITFPLAEEKIYLLEGICVASAIYSLKDHLPLSTAIIYSDSMNMVDIFNTLKAAPSFNPILTCSINEIIKYSYDV</sequence>
<name>A0A9P5N7E0_GYMJU</name>